<feature type="coiled-coil region" evidence="1">
    <location>
        <begin position="219"/>
        <end position="305"/>
    </location>
</feature>
<dbReference type="InterPro" id="IPR004437">
    <property type="entry name" value="ParB/RepB/Spo0J"/>
</dbReference>
<proteinExistence type="predicted"/>
<dbReference type="SUPFAM" id="SSF109709">
    <property type="entry name" value="KorB DNA-binding domain-like"/>
    <property type="match status" value="1"/>
</dbReference>
<gene>
    <name evidence="3" type="ORF">LCGC14_2392230</name>
</gene>
<dbReference type="GO" id="GO:0003677">
    <property type="term" value="F:DNA binding"/>
    <property type="evidence" value="ECO:0007669"/>
    <property type="project" value="InterPro"/>
</dbReference>
<evidence type="ECO:0000313" key="3">
    <source>
        <dbReference type="EMBL" id="KKL26745.1"/>
    </source>
</evidence>
<dbReference type="SMART" id="SM00470">
    <property type="entry name" value="ParB"/>
    <property type="match status" value="1"/>
</dbReference>
<dbReference type="AlphaFoldDB" id="A0A0F9BXW6"/>
<dbReference type="Pfam" id="PF02195">
    <property type="entry name" value="ParB_N"/>
    <property type="match status" value="1"/>
</dbReference>
<reference evidence="3" key="1">
    <citation type="journal article" date="2015" name="Nature">
        <title>Complex archaea that bridge the gap between prokaryotes and eukaryotes.</title>
        <authorList>
            <person name="Spang A."/>
            <person name="Saw J.H."/>
            <person name="Jorgensen S.L."/>
            <person name="Zaremba-Niedzwiedzka K."/>
            <person name="Martijn J."/>
            <person name="Lind A.E."/>
            <person name="van Eijk R."/>
            <person name="Schleper C."/>
            <person name="Guy L."/>
            <person name="Ettema T.J."/>
        </authorList>
    </citation>
    <scope>NUCLEOTIDE SEQUENCE</scope>
</reference>
<name>A0A0F9BXW6_9ZZZZ</name>
<sequence length="418" mass="48954">MVQIKLSDLTPNKYNPREIFRGAAMEELKDSMADVGLIHPILVRPLKNNKSEVVAGMRRYYAANDLKWESIECHSRELNDLDSVKIAFSENIKRENLNPIELGKMYQTYMEYLPQTETKNKKAFKKSESMLLEEVAHEFNISNITVRNYISLLILPEELRSLIVLNHGDMKKGFSVTYGFELARIPSEQILDFYKIYNPKDYTTEQYQKKVSEKIAENKLEGEKKIKKLEGNLNKAQLEIEKLIQRQEAFEERINKNIEKVDYGEVEKAIEENNEVEEEIEESNYDNVEKAIEFLTKQLEEFQSEEKLDKLAKDIKHNEHQVDDLDILLDRTDKEAISICPYCLAKIDINIINKRKELFEAEVKNFRDELKEINSTMDFNQDLKRDLESDYEFLVEILTKIEQKEKEVGDITDAISGL</sequence>
<keyword evidence="1" id="KW-0175">Coiled coil</keyword>
<feature type="domain" description="ParB-like N-terminal" evidence="2">
    <location>
        <begin position="2"/>
        <end position="92"/>
    </location>
</feature>
<evidence type="ECO:0000256" key="1">
    <source>
        <dbReference type="SAM" id="Coils"/>
    </source>
</evidence>
<dbReference type="PANTHER" id="PTHR33375:SF1">
    <property type="entry name" value="CHROMOSOME-PARTITIONING PROTEIN PARB-RELATED"/>
    <property type="match status" value="1"/>
</dbReference>
<dbReference type="InterPro" id="IPR050336">
    <property type="entry name" value="Chromosome_partition/occlusion"/>
</dbReference>
<dbReference type="InterPro" id="IPR003115">
    <property type="entry name" value="ParB_N"/>
</dbReference>
<feature type="coiled-coil region" evidence="1">
    <location>
        <begin position="349"/>
        <end position="404"/>
    </location>
</feature>
<dbReference type="Gene3D" id="1.10.10.2830">
    <property type="match status" value="1"/>
</dbReference>
<protein>
    <recommendedName>
        <fullName evidence="2">ParB-like N-terminal domain-containing protein</fullName>
    </recommendedName>
</protein>
<dbReference type="Gene3D" id="3.90.1530.30">
    <property type="match status" value="1"/>
</dbReference>
<comment type="caution">
    <text evidence="3">The sequence shown here is derived from an EMBL/GenBank/DDBJ whole genome shotgun (WGS) entry which is preliminary data.</text>
</comment>
<dbReference type="NCBIfam" id="TIGR00180">
    <property type="entry name" value="parB_part"/>
    <property type="match status" value="1"/>
</dbReference>
<dbReference type="SUPFAM" id="SSF110849">
    <property type="entry name" value="ParB/Sulfiredoxin"/>
    <property type="match status" value="1"/>
</dbReference>
<accession>A0A0F9BXW6</accession>
<dbReference type="PANTHER" id="PTHR33375">
    <property type="entry name" value="CHROMOSOME-PARTITIONING PROTEIN PARB-RELATED"/>
    <property type="match status" value="1"/>
</dbReference>
<dbReference type="EMBL" id="LAZR01035725">
    <property type="protein sequence ID" value="KKL26745.1"/>
    <property type="molecule type" value="Genomic_DNA"/>
</dbReference>
<dbReference type="InterPro" id="IPR036086">
    <property type="entry name" value="ParB/Sulfiredoxin_sf"/>
</dbReference>
<dbReference type="GO" id="GO:0005694">
    <property type="term" value="C:chromosome"/>
    <property type="evidence" value="ECO:0007669"/>
    <property type="project" value="TreeGrafter"/>
</dbReference>
<evidence type="ECO:0000259" key="2">
    <source>
        <dbReference type="SMART" id="SM00470"/>
    </source>
</evidence>
<dbReference type="GO" id="GO:0007059">
    <property type="term" value="P:chromosome segregation"/>
    <property type="evidence" value="ECO:0007669"/>
    <property type="project" value="TreeGrafter"/>
</dbReference>
<organism evidence="3">
    <name type="scientific">marine sediment metagenome</name>
    <dbReference type="NCBI Taxonomy" id="412755"/>
    <lineage>
        <taxon>unclassified sequences</taxon>
        <taxon>metagenomes</taxon>
        <taxon>ecological metagenomes</taxon>
    </lineage>
</organism>